<sequence>MATKTPQNNITTHIPYDPAAYEQISHRPQKEIEIVSPDPTWTTSFSILEERIKTAFAQSQSPSSLLYIQHVGSTSVPGLPAKAVIDLDIVVADPTAEESYVPVLESAGLQFVLREPLWHQHRLFGCVEPYANVHVFGPDSPEVVRHRLFRDWLRDPKNEGDRELYASAKRKAAGESRERGESVQQYNDRKEPVIREILKRVYEAHGLLGDSTKDS</sequence>
<evidence type="ECO:0008006" key="4">
    <source>
        <dbReference type="Google" id="ProtNLM"/>
    </source>
</evidence>
<gene>
    <name evidence="2" type="ORF">ASPVEDRAFT_84207</name>
</gene>
<feature type="compositionally biased region" description="Basic and acidic residues" evidence="1">
    <location>
        <begin position="172"/>
        <end position="188"/>
    </location>
</feature>
<keyword evidence="3" id="KW-1185">Reference proteome</keyword>
<dbReference type="AlphaFoldDB" id="A0A1L9PMS9"/>
<dbReference type="InterPro" id="IPR007344">
    <property type="entry name" value="GrpB/CoaE"/>
</dbReference>
<dbReference type="Gene3D" id="3.30.460.10">
    <property type="entry name" value="Beta Polymerase, domain 2"/>
    <property type="match status" value="1"/>
</dbReference>
<evidence type="ECO:0000313" key="3">
    <source>
        <dbReference type="Proteomes" id="UP000184073"/>
    </source>
</evidence>
<reference evidence="3" key="1">
    <citation type="journal article" date="2017" name="Genome Biol.">
        <title>Comparative genomics reveals high biological diversity and specific adaptations in the industrially and medically important fungal genus Aspergillus.</title>
        <authorList>
            <person name="de Vries R.P."/>
            <person name="Riley R."/>
            <person name="Wiebenga A."/>
            <person name="Aguilar-Osorio G."/>
            <person name="Amillis S."/>
            <person name="Uchima C.A."/>
            <person name="Anderluh G."/>
            <person name="Asadollahi M."/>
            <person name="Askin M."/>
            <person name="Barry K."/>
            <person name="Battaglia E."/>
            <person name="Bayram O."/>
            <person name="Benocci T."/>
            <person name="Braus-Stromeyer S.A."/>
            <person name="Caldana C."/>
            <person name="Canovas D."/>
            <person name="Cerqueira G.C."/>
            <person name="Chen F."/>
            <person name="Chen W."/>
            <person name="Choi C."/>
            <person name="Clum A."/>
            <person name="Dos Santos R.A."/>
            <person name="Damasio A.R."/>
            <person name="Diallinas G."/>
            <person name="Emri T."/>
            <person name="Fekete E."/>
            <person name="Flipphi M."/>
            <person name="Freyberg S."/>
            <person name="Gallo A."/>
            <person name="Gournas C."/>
            <person name="Habgood R."/>
            <person name="Hainaut M."/>
            <person name="Harispe M.L."/>
            <person name="Henrissat B."/>
            <person name="Hilden K.S."/>
            <person name="Hope R."/>
            <person name="Hossain A."/>
            <person name="Karabika E."/>
            <person name="Karaffa L."/>
            <person name="Karanyi Z."/>
            <person name="Krasevec N."/>
            <person name="Kuo A."/>
            <person name="Kusch H."/>
            <person name="LaButti K."/>
            <person name="Lagendijk E.L."/>
            <person name="Lapidus A."/>
            <person name="Levasseur A."/>
            <person name="Lindquist E."/>
            <person name="Lipzen A."/>
            <person name="Logrieco A.F."/>
            <person name="MacCabe A."/>
            <person name="Maekelae M.R."/>
            <person name="Malavazi I."/>
            <person name="Melin P."/>
            <person name="Meyer V."/>
            <person name="Mielnichuk N."/>
            <person name="Miskei M."/>
            <person name="Molnar A.P."/>
            <person name="Mule G."/>
            <person name="Ngan C.Y."/>
            <person name="Orejas M."/>
            <person name="Orosz E."/>
            <person name="Ouedraogo J.P."/>
            <person name="Overkamp K.M."/>
            <person name="Park H.-S."/>
            <person name="Perrone G."/>
            <person name="Piumi F."/>
            <person name="Punt P.J."/>
            <person name="Ram A.F."/>
            <person name="Ramon A."/>
            <person name="Rauscher S."/>
            <person name="Record E."/>
            <person name="Riano-Pachon D.M."/>
            <person name="Robert V."/>
            <person name="Roehrig J."/>
            <person name="Ruller R."/>
            <person name="Salamov A."/>
            <person name="Salih N.S."/>
            <person name="Samson R.A."/>
            <person name="Sandor E."/>
            <person name="Sanguinetti M."/>
            <person name="Schuetze T."/>
            <person name="Sepcic K."/>
            <person name="Shelest E."/>
            <person name="Sherlock G."/>
            <person name="Sophianopoulou V."/>
            <person name="Squina F.M."/>
            <person name="Sun H."/>
            <person name="Susca A."/>
            <person name="Todd R.B."/>
            <person name="Tsang A."/>
            <person name="Unkles S.E."/>
            <person name="van de Wiele N."/>
            <person name="van Rossen-Uffink D."/>
            <person name="Oliveira J.V."/>
            <person name="Vesth T.C."/>
            <person name="Visser J."/>
            <person name="Yu J.-H."/>
            <person name="Zhou M."/>
            <person name="Andersen M.R."/>
            <person name="Archer D.B."/>
            <person name="Baker S.E."/>
            <person name="Benoit I."/>
            <person name="Brakhage A.A."/>
            <person name="Braus G.H."/>
            <person name="Fischer R."/>
            <person name="Frisvad J.C."/>
            <person name="Goldman G.H."/>
            <person name="Houbraken J."/>
            <person name="Oakley B."/>
            <person name="Pocsi I."/>
            <person name="Scazzocchio C."/>
            <person name="Seiboth B."/>
            <person name="vanKuyk P.A."/>
            <person name="Wortman J."/>
            <person name="Dyer P.S."/>
            <person name="Grigoriev I.V."/>
        </authorList>
    </citation>
    <scope>NUCLEOTIDE SEQUENCE [LARGE SCALE GENOMIC DNA]</scope>
    <source>
        <strain evidence="3">CBS 583.65</strain>
    </source>
</reference>
<dbReference type="GeneID" id="63733022"/>
<dbReference type="PANTHER" id="PTHR34822:SF1">
    <property type="entry name" value="GRPB FAMILY PROTEIN"/>
    <property type="match status" value="1"/>
</dbReference>
<dbReference type="EMBL" id="KV878129">
    <property type="protein sequence ID" value="OJJ02725.1"/>
    <property type="molecule type" value="Genomic_DNA"/>
</dbReference>
<name>A0A1L9PMS9_ASPVE</name>
<dbReference type="VEuPathDB" id="FungiDB:ASPVEDRAFT_84207"/>
<dbReference type="InterPro" id="IPR043519">
    <property type="entry name" value="NT_sf"/>
</dbReference>
<accession>A0A1L9PMS9</accession>
<dbReference type="OrthoDB" id="630895at2759"/>
<proteinExistence type="predicted"/>
<dbReference type="PANTHER" id="PTHR34822">
    <property type="entry name" value="GRPB DOMAIN PROTEIN (AFU_ORTHOLOGUE AFUA_1G01530)"/>
    <property type="match status" value="1"/>
</dbReference>
<evidence type="ECO:0000313" key="2">
    <source>
        <dbReference type="EMBL" id="OJJ02725.1"/>
    </source>
</evidence>
<dbReference type="RefSeq" id="XP_040668487.1">
    <property type="nucleotide sequence ID" value="XM_040817511.1"/>
</dbReference>
<dbReference type="SUPFAM" id="SSF81301">
    <property type="entry name" value="Nucleotidyltransferase"/>
    <property type="match status" value="1"/>
</dbReference>
<evidence type="ECO:0000256" key="1">
    <source>
        <dbReference type="SAM" id="MobiDB-lite"/>
    </source>
</evidence>
<organism evidence="2 3">
    <name type="scientific">Aspergillus versicolor CBS 583.65</name>
    <dbReference type="NCBI Taxonomy" id="1036611"/>
    <lineage>
        <taxon>Eukaryota</taxon>
        <taxon>Fungi</taxon>
        <taxon>Dikarya</taxon>
        <taxon>Ascomycota</taxon>
        <taxon>Pezizomycotina</taxon>
        <taxon>Eurotiomycetes</taxon>
        <taxon>Eurotiomycetidae</taxon>
        <taxon>Eurotiales</taxon>
        <taxon>Aspergillaceae</taxon>
        <taxon>Aspergillus</taxon>
        <taxon>Aspergillus subgen. Nidulantes</taxon>
    </lineage>
</organism>
<dbReference type="Pfam" id="PF04229">
    <property type="entry name" value="GrpB"/>
    <property type="match status" value="1"/>
</dbReference>
<protein>
    <recommendedName>
        <fullName evidence="4">GrpB domain protein</fullName>
    </recommendedName>
</protein>
<dbReference type="Proteomes" id="UP000184073">
    <property type="component" value="Unassembled WGS sequence"/>
</dbReference>
<feature type="region of interest" description="Disordered" evidence="1">
    <location>
        <begin position="163"/>
        <end position="188"/>
    </location>
</feature>